<name>A0ABZ2J0N5_9BACT</name>
<proteinExistence type="predicted"/>
<sequence length="132" mass="15117">MGKVRSVLLLAGRSLLAGCGIKAVPTGELTGPDIHTREESFRDGTSVRYRYRLERRINGAYVIRGDALFQGVGRIRDARMKLRLVRGNAVVATVPLRVRTAKTNKKIHYYNKFKAEKPFDSVEFGWRLKYRY</sequence>
<keyword evidence="2" id="KW-1185">Reference proteome</keyword>
<dbReference type="EMBL" id="CP146609">
    <property type="protein sequence ID" value="WWX22308.1"/>
    <property type="molecule type" value="Genomic_DNA"/>
</dbReference>
<dbReference type="Proteomes" id="UP001385389">
    <property type="component" value="Chromosome"/>
</dbReference>
<organism evidence="1 2">
    <name type="scientific">Pseudodesulfovibrio methanolicus</name>
    <dbReference type="NCBI Taxonomy" id="3126690"/>
    <lineage>
        <taxon>Bacteria</taxon>
        <taxon>Pseudomonadati</taxon>
        <taxon>Thermodesulfobacteriota</taxon>
        <taxon>Desulfovibrionia</taxon>
        <taxon>Desulfovibrionales</taxon>
        <taxon>Desulfovibrionaceae</taxon>
    </lineage>
</organism>
<dbReference type="RefSeq" id="WP_338668007.1">
    <property type="nucleotide sequence ID" value="NZ_CP146609.1"/>
</dbReference>
<accession>A0ABZ2J0N5</accession>
<evidence type="ECO:0000313" key="2">
    <source>
        <dbReference type="Proteomes" id="UP001385389"/>
    </source>
</evidence>
<gene>
    <name evidence="1" type="ORF">V8V93_17905</name>
</gene>
<protein>
    <recommendedName>
        <fullName evidence="3">Lipoprotein</fullName>
    </recommendedName>
</protein>
<evidence type="ECO:0000313" key="1">
    <source>
        <dbReference type="EMBL" id="WWX22308.1"/>
    </source>
</evidence>
<evidence type="ECO:0008006" key="3">
    <source>
        <dbReference type="Google" id="ProtNLM"/>
    </source>
</evidence>
<reference evidence="1 2" key="1">
    <citation type="submission" date="2024-03" db="EMBL/GenBank/DDBJ databases">
        <title>Phenotype and Genome Characterization of a Sulfate-Reducing Bacterium Pseudodesulfovibrio sp. strain 5S69, isolated from Petroleum Reservoir in Tatarstan (Russia).</title>
        <authorList>
            <person name="Bidzhieva S.K."/>
            <person name="Kadnikov V."/>
            <person name="Tourova T.P."/>
            <person name="Samigullina S.R."/>
            <person name="Sokolova D.S."/>
            <person name="Poltaraus A.B."/>
            <person name="Avtukh A.N."/>
            <person name="Tereshina V.M."/>
            <person name="Mardanov A.V."/>
            <person name="Nazina T.N."/>
        </authorList>
    </citation>
    <scope>NUCLEOTIDE SEQUENCE [LARGE SCALE GENOMIC DNA]</scope>
    <source>
        <strain evidence="1 2">5S69</strain>
    </source>
</reference>